<dbReference type="OrthoDB" id="5174394at2"/>
<protein>
    <recommendedName>
        <fullName evidence="3">WD40-like Beta Propeller Repeat</fullName>
    </recommendedName>
</protein>
<evidence type="ECO:0000313" key="2">
    <source>
        <dbReference type="Proteomes" id="UP000184758"/>
    </source>
</evidence>
<dbReference type="Gene3D" id="2.130.10.10">
    <property type="entry name" value="YVTN repeat-like/Quinoprotein amine dehydrogenase"/>
    <property type="match status" value="1"/>
</dbReference>
<keyword evidence="2" id="KW-1185">Reference proteome</keyword>
<dbReference type="STRING" id="28230.SAMN05878443_1897"/>
<dbReference type="EMBL" id="FSRN01000001">
    <property type="protein sequence ID" value="SIO19914.1"/>
    <property type="molecule type" value="Genomic_DNA"/>
</dbReference>
<dbReference type="SUPFAM" id="SSF69304">
    <property type="entry name" value="Tricorn protease N-terminal domain"/>
    <property type="match status" value="1"/>
</dbReference>
<evidence type="ECO:0008006" key="3">
    <source>
        <dbReference type="Google" id="ProtNLM"/>
    </source>
</evidence>
<evidence type="ECO:0000313" key="1">
    <source>
        <dbReference type="EMBL" id="SIO19914.1"/>
    </source>
</evidence>
<reference evidence="2" key="1">
    <citation type="submission" date="2016-11" db="EMBL/GenBank/DDBJ databases">
        <authorList>
            <person name="Varghese N."/>
            <person name="Submissions S."/>
        </authorList>
    </citation>
    <scope>NUCLEOTIDE SEQUENCE [LARGE SCALE GENOMIC DNA]</scope>
    <source>
        <strain evidence="2">313</strain>
    </source>
</reference>
<dbReference type="RefSeq" id="WP_034545441.1">
    <property type="nucleotide sequence ID" value="NZ_FSRN01000001.1"/>
</dbReference>
<gene>
    <name evidence="1" type="ORF">SAMN05878443_1897</name>
</gene>
<dbReference type="eggNOG" id="COG0823">
    <property type="taxonomic scope" value="Bacteria"/>
</dbReference>
<dbReference type="Proteomes" id="UP000184758">
    <property type="component" value="Unassembled WGS sequence"/>
</dbReference>
<accession>A0A1N6HJ60</accession>
<proteinExistence type="predicted"/>
<dbReference type="AlphaFoldDB" id="A0A1N6HJ60"/>
<name>A0A1N6HJ60_9LACT</name>
<sequence>MSLEKRVNYVLSQFPFIKKNVKRAYQLFFYSVSPKQKKTGEIKRVSPNDEYEYFFGYYDKSPWDSTDRYMLCLKVDDTSKSTAPKTIADIMIIDTENDNKIKKLGSTNSWNVQQGAMVQWLGPNFDEEIIYNDFQNGDYCSVILNIKTNEKRIIKKPVYNVSSDGRWALTLDFSRLHRLREGYGYSNKEDSTKNEKIPNSAAIWKIDLLKNEIHPLLTYSDFYDFQTSNSMKNAEHKVNHIMINPSGTRFMVLHRWINGGEKHTRLVTMDMDGSNLYNLNDDVMTSHCFWKNDKEIIAYANKNKLGTGYYLFNDQTTEFIQVLEELTNDGHPSYSPSGKYIVTDTYPNKKRMASIYLARNDKVQTIARVFAPFKYDNELRCDLHPRWNRAGNEISFDSVFEGKRRLYTVSIPPEK</sequence>
<dbReference type="InterPro" id="IPR015943">
    <property type="entry name" value="WD40/YVTN_repeat-like_dom_sf"/>
</dbReference>
<organism evidence="1 2">
    <name type="scientific">Carnobacterium alterfunditum</name>
    <dbReference type="NCBI Taxonomy" id="28230"/>
    <lineage>
        <taxon>Bacteria</taxon>
        <taxon>Bacillati</taxon>
        <taxon>Bacillota</taxon>
        <taxon>Bacilli</taxon>
        <taxon>Lactobacillales</taxon>
        <taxon>Carnobacteriaceae</taxon>
        <taxon>Carnobacterium</taxon>
    </lineage>
</organism>